<evidence type="ECO:0000256" key="1">
    <source>
        <dbReference type="ARBA" id="ARBA00005593"/>
    </source>
</evidence>
<name>A0ABR0KF55_9EURO</name>
<dbReference type="PANTHER" id="PTHR11787:SF4">
    <property type="entry name" value="CHM, RAB ESCORT PROTEIN 1"/>
    <property type="match status" value="1"/>
</dbReference>
<dbReference type="InterPro" id="IPR018203">
    <property type="entry name" value="GDP_dissociation_inhibitor"/>
</dbReference>
<dbReference type="Pfam" id="PF00996">
    <property type="entry name" value="GDI"/>
    <property type="match status" value="1"/>
</dbReference>
<protein>
    <recommendedName>
        <fullName evidence="2">Rab proteins geranylgeranyltransferase</fullName>
    </recommendedName>
</protein>
<evidence type="ECO:0000256" key="2">
    <source>
        <dbReference type="PIRNR" id="PIRNR037514"/>
    </source>
</evidence>
<dbReference type="PIRSF" id="PIRSF037514">
    <property type="entry name" value="Rab_ger_ger_transf_A_fun"/>
    <property type="match status" value="1"/>
</dbReference>
<dbReference type="PANTHER" id="PTHR11787">
    <property type="entry name" value="RAB GDP-DISSOCIATION INHIBITOR"/>
    <property type="match status" value="1"/>
</dbReference>
<dbReference type="Gene3D" id="3.30.519.10">
    <property type="entry name" value="Guanine Nucleotide Dissociation Inhibitor, domain 2"/>
    <property type="match status" value="1"/>
</dbReference>
<proteinExistence type="inferred from homology"/>
<evidence type="ECO:0000313" key="3">
    <source>
        <dbReference type="EMBL" id="KAK5094888.1"/>
    </source>
</evidence>
<accession>A0ABR0KF55</accession>
<keyword evidence="4" id="KW-1185">Reference proteome</keyword>
<sequence length="491" mass="53672">MESLSNETFDVVIAGTSLSQSLLALALSKCDVKVLHVDKKDYYGGIDAGLSLSQAQQWADSREDAAVVETNDTNSGLGPSRTYTISLRPQIVYAKSRFLPTLVSSQIHTQLEFQAVGSFWIHADGNLKKIPSNREDVFADDTIPVRDKRRLMGLLRYVVEEQDGGPRTSDAPSTLEAKLTDQFKIPHNLMPPVQALTLSTARLRNTDFDGAMTRLKRHLLSMGYFGPGLAAVMAKYGGNSEIAQVACRAGAVGGFVYLLGHGISSVILSSEMDSLAEVELSDGTTVKTKHVVGMRGDFPLTTTSNLDGSRGPAATQKVAHRISIISEPLRHLFTPSENATVPAVAVILVDAGDLDLPPVYLQVHSGDTGECPEGQCIIYASTHRHGVDSQDRLASAISNIITTLEESQPAQVLWTMAFVLDEAAGPTGWNYYVDHDEAKRVVVLPERAHDLAFDDTILDNVKDAWEVILGERRTEYDFLRFEQRKDTNDDD</sequence>
<dbReference type="Proteomes" id="UP001345013">
    <property type="component" value="Unassembled WGS sequence"/>
</dbReference>
<gene>
    <name evidence="3" type="primary">MRS6</name>
    <name evidence="3" type="ORF">LTR24_003336</name>
</gene>
<dbReference type="SUPFAM" id="SSF51905">
    <property type="entry name" value="FAD/NAD(P)-binding domain"/>
    <property type="match status" value="1"/>
</dbReference>
<dbReference type="EMBL" id="JAVRRG010000031">
    <property type="protein sequence ID" value="KAK5094888.1"/>
    <property type="molecule type" value="Genomic_DNA"/>
</dbReference>
<dbReference type="InterPro" id="IPR017230">
    <property type="entry name" value="Mrs6"/>
</dbReference>
<comment type="similarity">
    <text evidence="1 2">Belongs to the Rab GDI family.</text>
</comment>
<organism evidence="3 4">
    <name type="scientific">Lithohypha guttulata</name>
    <dbReference type="NCBI Taxonomy" id="1690604"/>
    <lineage>
        <taxon>Eukaryota</taxon>
        <taxon>Fungi</taxon>
        <taxon>Dikarya</taxon>
        <taxon>Ascomycota</taxon>
        <taxon>Pezizomycotina</taxon>
        <taxon>Eurotiomycetes</taxon>
        <taxon>Chaetothyriomycetidae</taxon>
        <taxon>Chaetothyriales</taxon>
        <taxon>Trichomeriaceae</taxon>
        <taxon>Lithohypha</taxon>
    </lineage>
</organism>
<evidence type="ECO:0000313" key="4">
    <source>
        <dbReference type="Proteomes" id="UP001345013"/>
    </source>
</evidence>
<dbReference type="PRINTS" id="PR00891">
    <property type="entry name" value="RABGDIREP"/>
</dbReference>
<comment type="caution">
    <text evidence="3">The sequence shown here is derived from an EMBL/GenBank/DDBJ whole genome shotgun (WGS) entry which is preliminary data.</text>
</comment>
<reference evidence="3 4" key="1">
    <citation type="submission" date="2023-08" db="EMBL/GenBank/DDBJ databases">
        <title>Black Yeasts Isolated from many extreme environments.</title>
        <authorList>
            <person name="Coleine C."/>
            <person name="Stajich J.E."/>
            <person name="Selbmann L."/>
        </authorList>
    </citation>
    <scope>NUCLEOTIDE SEQUENCE [LARGE SCALE GENOMIC DNA]</scope>
    <source>
        <strain evidence="3 4">CCFEE 5885</strain>
    </source>
</reference>
<dbReference type="InterPro" id="IPR036188">
    <property type="entry name" value="FAD/NAD-bd_sf"/>
</dbReference>
<dbReference type="Gene3D" id="3.50.50.60">
    <property type="entry name" value="FAD/NAD(P)-binding domain"/>
    <property type="match status" value="2"/>
</dbReference>